<gene>
    <name evidence="3" type="ORF">B456_013G103100</name>
</gene>
<dbReference type="InterPro" id="IPR056648">
    <property type="entry name" value="DUF7746"/>
</dbReference>
<feature type="region of interest" description="Disordered" evidence="1">
    <location>
        <begin position="96"/>
        <end position="115"/>
    </location>
</feature>
<dbReference type="OMA" id="PNNTIPC"/>
<name>A0A0D2W4R2_GOSRA</name>
<dbReference type="Proteomes" id="UP000032304">
    <property type="component" value="Chromosome 13"/>
</dbReference>
<dbReference type="Gramene" id="KJB80550">
    <property type="protein sequence ID" value="KJB80550"/>
    <property type="gene ID" value="B456_013G103100"/>
</dbReference>
<sequence>MIVEQNNYTNINLHTIGKQLDYIESLVESQLIRKELVREITEKSSKEPIFTPYEIPKPFQKSQNDFLTEIQNRLHALESYKSELISLETPIQGQHSVNTLHQSSQSDSDQSDEQQINKMTWKEPKRLYYSKTTAPDLNIEEKHVFQNKYIVNTIYEWNIDGMSEYNILSLLQQMTMISNVYKTQNQNRLTSDHAIANLLVVGFTSQLKGWWDYALTKTRQEELLKAIKKDDQGRIILDEQGRKIQDAVATLIFSISKHFVGDPSHLKDRNSELLSNLKCKKLTDFKWYKDVFITRVMQRSDNQQPFWKEKFLVGLPTLLGEKVKNQIRENYRSIIPYEKLTYGELISFTQKEGFKFK</sequence>
<proteinExistence type="predicted"/>
<organism evidence="3 4">
    <name type="scientific">Gossypium raimondii</name>
    <name type="common">Peruvian cotton</name>
    <name type="synonym">Gossypium klotzschianum subsp. raimondii</name>
    <dbReference type="NCBI Taxonomy" id="29730"/>
    <lineage>
        <taxon>Eukaryota</taxon>
        <taxon>Viridiplantae</taxon>
        <taxon>Streptophyta</taxon>
        <taxon>Embryophyta</taxon>
        <taxon>Tracheophyta</taxon>
        <taxon>Spermatophyta</taxon>
        <taxon>Magnoliopsida</taxon>
        <taxon>eudicotyledons</taxon>
        <taxon>Gunneridae</taxon>
        <taxon>Pentapetalae</taxon>
        <taxon>rosids</taxon>
        <taxon>malvids</taxon>
        <taxon>Malvales</taxon>
        <taxon>Malvaceae</taxon>
        <taxon>Malvoideae</taxon>
        <taxon>Gossypium</taxon>
    </lineage>
</organism>
<dbReference type="PANTHER" id="PTHR33054:SF9">
    <property type="entry name" value="CCHC-TYPE DOMAIN-CONTAINING PROTEIN"/>
    <property type="match status" value="1"/>
</dbReference>
<protein>
    <recommendedName>
        <fullName evidence="2">DUF7746 domain-containing protein</fullName>
    </recommendedName>
</protein>
<dbReference type="EMBL" id="CM001752">
    <property type="protein sequence ID" value="KJB80550.1"/>
    <property type="molecule type" value="Genomic_DNA"/>
</dbReference>
<dbReference type="AlphaFoldDB" id="A0A0D2W4R2"/>
<evidence type="ECO:0000313" key="3">
    <source>
        <dbReference type="EMBL" id="KJB80550.1"/>
    </source>
</evidence>
<dbReference type="eggNOG" id="ENOG502QWP8">
    <property type="taxonomic scope" value="Eukaryota"/>
</dbReference>
<keyword evidence="4" id="KW-1185">Reference proteome</keyword>
<reference evidence="3 4" key="1">
    <citation type="journal article" date="2012" name="Nature">
        <title>Repeated polyploidization of Gossypium genomes and the evolution of spinnable cotton fibres.</title>
        <authorList>
            <person name="Paterson A.H."/>
            <person name="Wendel J.F."/>
            <person name="Gundlach H."/>
            <person name="Guo H."/>
            <person name="Jenkins J."/>
            <person name="Jin D."/>
            <person name="Llewellyn D."/>
            <person name="Showmaker K.C."/>
            <person name="Shu S."/>
            <person name="Udall J."/>
            <person name="Yoo M.J."/>
            <person name="Byers R."/>
            <person name="Chen W."/>
            <person name="Doron-Faigenboim A."/>
            <person name="Duke M.V."/>
            <person name="Gong L."/>
            <person name="Grimwood J."/>
            <person name="Grover C."/>
            <person name="Grupp K."/>
            <person name="Hu G."/>
            <person name="Lee T.H."/>
            <person name="Li J."/>
            <person name="Lin L."/>
            <person name="Liu T."/>
            <person name="Marler B.S."/>
            <person name="Page J.T."/>
            <person name="Roberts A.W."/>
            <person name="Romanel E."/>
            <person name="Sanders W.S."/>
            <person name="Szadkowski E."/>
            <person name="Tan X."/>
            <person name="Tang H."/>
            <person name="Xu C."/>
            <person name="Wang J."/>
            <person name="Wang Z."/>
            <person name="Zhang D."/>
            <person name="Zhang L."/>
            <person name="Ashrafi H."/>
            <person name="Bedon F."/>
            <person name="Bowers J.E."/>
            <person name="Brubaker C.L."/>
            <person name="Chee P.W."/>
            <person name="Das S."/>
            <person name="Gingle A.R."/>
            <person name="Haigler C.H."/>
            <person name="Harker D."/>
            <person name="Hoffmann L.V."/>
            <person name="Hovav R."/>
            <person name="Jones D.C."/>
            <person name="Lemke C."/>
            <person name="Mansoor S."/>
            <person name="ur Rahman M."/>
            <person name="Rainville L.N."/>
            <person name="Rambani A."/>
            <person name="Reddy U.K."/>
            <person name="Rong J.K."/>
            <person name="Saranga Y."/>
            <person name="Scheffler B.E."/>
            <person name="Scheffler J.A."/>
            <person name="Stelly D.M."/>
            <person name="Triplett B.A."/>
            <person name="Van Deynze A."/>
            <person name="Vaslin M.F."/>
            <person name="Waghmare V.N."/>
            <person name="Walford S.A."/>
            <person name="Wright R.J."/>
            <person name="Zaki E.A."/>
            <person name="Zhang T."/>
            <person name="Dennis E.S."/>
            <person name="Mayer K.F."/>
            <person name="Peterson D.G."/>
            <person name="Rokhsar D.S."/>
            <person name="Wang X."/>
            <person name="Schmutz J."/>
        </authorList>
    </citation>
    <scope>NUCLEOTIDE SEQUENCE [LARGE SCALE GENOMIC DNA]</scope>
</reference>
<feature type="domain" description="DUF7746" evidence="2">
    <location>
        <begin position="151"/>
        <end position="248"/>
    </location>
</feature>
<evidence type="ECO:0000256" key="1">
    <source>
        <dbReference type="SAM" id="MobiDB-lite"/>
    </source>
</evidence>
<dbReference type="PANTHER" id="PTHR33054">
    <property type="entry name" value="CCHC-TYPE DOMAIN-CONTAINING PROTEIN"/>
    <property type="match status" value="1"/>
</dbReference>
<evidence type="ECO:0000313" key="4">
    <source>
        <dbReference type="Proteomes" id="UP000032304"/>
    </source>
</evidence>
<evidence type="ECO:0000259" key="2">
    <source>
        <dbReference type="Pfam" id="PF24925"/>
    </source>
</evidence>
<dbReference type="Pfam" id="PF24925">
    <property type="entry name" value="DUF7746"/>
    <property type="match status" value="1"/>
</dbReference>
<accession>A0A0D2W4R2</accession>
<dbReference type="Pfam" id="PF22909">
    <property type="entry name" value="Caulimovir_coat_dom"/>
    <property type="match status" value="1"/>
</dbReference>